<evidence type="ECO:0000256" key="6">
    <source>
        <dbReference type="SAM" id="Phobius"/>
    </source>
</evidence>
<dbReference type="NCBIfam" id="TIGR00361">
    <property type="entry name" value="ComEC_Rec2"/>
    <property type="match status" value="1"/>
</dbReference>
<evidence type="ECO:0000256" key="2">
    <source>
        <dbReference type="ARBA" id="ARBA00022475"/>
    </source>
</evidence>
<dbReference type="SUPFAM" id="SSF56281">
    <property type="entry name" value="Metallo-hydrolase/oxidoreductase"/>
    <property type="match status" value="1"/>
</dbReference>
<dbReference type="Pfam" id="PF03772">
    <property type="entry name" value="Competence"/>
    <property type="match status" value="1"/>
</dbReference>
<feature type="transmembrane region" description="Helical" evidence="6">
    <location>
        <begin position="493"/>
        <end position="517"/>
    </location>
</feature>
<organism evidence="9 10">
    <name type="scientific">Idiomarina baltica</name>
    <dbReference type="NCBI Taxonomy" id="190892"/>
    <lineage>
        <taxon>Bacteria</taxon>
        <taxon>Pseudomonadati</taxon>
        <taxon>Pseudomonadota</taxon>
        <taxon>Gammaproteobacteria</taxon>
        <taxon>Alteromonadales</taxon>
        <taxon>Idiomarinaceae</taxon>
        <taxon>Idiomarina</taxon>
    </lineage>
</organism>
<protein>
    <submittedName>
        <fullName evidence="9">DNA internalization-related competence protein ComEC/Rec2</fullName>
    </submittedName>
</protein>
<feature type="transmembrane region" description="Helical" evidence="6">
    <location>
        <begin position="373"/>
        <end position="392"/>
    </location>
</feature>
<feature type="transmembrane region" description="Helical" evidence="6">
    <location>
        <begin position="524"/>
        <end position="542"/>
    </location>
</feature>
<dbReference type="InterPro" id="IPR035681">
    <property type="entry name" value="ComA-like_MBL"/>
</dbReference>
<gene>
    <name evidence="9" type="ORF">DCR58_05510</name>
</gene>
<dbReference type="InterPro" id="IPR004477">
    <property type="entry name" value="ComEC_N"/>
</dbReference>
<comment type="subcellular location">
    <subcellularLocation>
        <location evidence="1">Cell membrane</location>
        <topology evidence="1">Multi-pass membrane protein</topology>
    </subcellularLocation>
</comment>
<name>A0A348WNW8_9GAMM</name>
<sequence length="799" mass="91029">MIRHPFFDHASCHCNSRLHLIVRLNWKHRMGYSSLTLLAGTVMALYSTHLIETWLVAFVIVVVSCLVPFCSHFRRFLVHFILLLIGILSGTYFVSNLAEQQSQLPDREWLLVHLKIEQVDYHGDERSRFVAELSRVSFAGRVLVEDCQCRVQLYWYGDSKRYQLAPGQRYSAEINLKNPTTYWNQGGERPARYLWAKQLAKQGYVRAMKLNQVAPSLRWRIYDSFQHADLEFRGLLQALAIGYRGDIPQAQRVVWQRHGLQHLMAISGLHISLVAGLVFLLIRQCLSVFPHRGFLLRNRERLVLNPVAAVIALLGALIYTALAGFAISAQRAWLMLLLFWGQRWLGLTTRSWKRLWYAAIILVVSDPGSWHDIGFWFSILAVTVILLCQWSWRNKPSASWVTRIWQTFYLQLLFLTLMGPISLALFDGVSLIAPFSNLFVVPIIAIWVLPLTLLGAIAAMCWSDSFAANLWWLAEQPLIAIQPLLTTLADVPLVWFSSTLPTVTGTIFWLFALALLLPYWLPRYFSIGSAVLAAIASGYYFLERGQKADVMFHVLDVGQAQALVIERQHKAWLIDLGRRFYRGRGHFESVIEPFLKQRGLTVERVSITHSDSDHSGDWRLAQTRLPNAQWFGTMTQQPCQVGQRGRWRGISWKVLWPNRVDVKNSNAASCVYQFSYGAIDWLITGDIGFAEERMMVEEQLVGPVEILVAPHHGSAFSLGSLLLEATQPDVTLVSVGRSNAYGMPDMYTQQRALDFGSEWATTADWGQLSIAIKDRVWRLKTPALFDKTNAKSYSSTSQP</sequence>
<evidence type="ECO:0000256" key="5">
    <source>
        <dbReference type="ARBA" id="ARBA00023136"/>
    </source>
</evidence>
<feature type="transmembrane region" description="Helical" evidence="6">
    <location>
        <begin position="404"/>
        <end position="426"/>
    </location>
</feature>
<evidence type="ECO:0000313" key="9">
    <source>
        <dbReference type="EMBL" id="HAR56230.1"/>
    </source>
</evidence>
<dbReference type="PANTHER" id="PTHR30619:SF1">
    <property type="entry name" value="RECOMBINATION PROTEIN 2"/>
    <property type="match status" value="1"/>
</dbReference>
<feature type="transmembrane region" description="Helical" evidence="6">
    <location>
        <begin position="438"/>
        <end position="460"/>
    </location>
</feature>
<accession>A0A348WNW8</accession>
<dbReference type="PANTHER" id="PTHR30619">
    <property type="entry name" value="DNA INTERNALIZATION/COMPETENCE PROTEIN COMEC/REC2"/>
    <property type="match status" value="1"/>
</dbReference>
<dbReference type="GO" id="GO:0005886">
    <property type="term" value="C:plasma membrane"/>
    <property type="evidence" value="ECO:0007669"/>
    <property type="project" value="UniProtKB-SubCell"/>
</dbReference>
<dbReference type="InterPro" id="IPR004797">
    <property type="entry name" value="Competence_ComEC/Rec2"/>
</dbReference>
<dbReference type="GO" id="GO:0030420">
    <property type="term" value="P:establishment of competence for transformation"/>
    <property type="evidence" value="ECO:0007669"/>
    <property type="project" value="InterPro"/>
</dbReference>
<feature type="transmembrane region" description="Helical" evidence="6">
    <location>
        <begin position="302"/>
        <end position="327"/>
    </location>
</feature>
<dbReference type="Gene3D" id="3.60.15.10">
    <property type="entry name" value="Ribonuclease Z/Hydroxyacylglutathione hydrolase-like"/>
    <property type="match status" value="2"/>
</dbReference>
<feature type="transmembrane region" description="Helical" evidence="6">
    <location>
        <begin position="76"/>
        <end position="94"/>
    </location>
</feature>
<dbReference type="NCBIfam" id="TIGR00360">
    <property type="entry name" value="ComEC_N-term"/>
    <property type="match status" value="1"/>
</dbReference>
<reference evidence="9 10" key="1">
    <citation type="journal article" date="2018" name="Nat. Biotechnol.">
        <title>A standardized bacterial taxonomy based on genome phylogeny substantially revises the tree of life.</title>
        <authorList>
            <person name="Parks D.H."/>
            <person name="Chuvochina M."/>
            <person name="Waite D.W."/>
            <person name="Rinke C."/>
            <person name="Skarshewski A."/>
            <person name="Chaumeil P.A."/>
            <person name="Hugenholtz P."/>
        </authorList>
    </citation>
    <scope>NUCLEOTIDE SEQUENCE [LARGE SCALE GENOMIC DNA]</scope>
    <source>
        <strain evidence="9">UBA9360</strain>
    </source>
</reference>
<dbReference type="Pfam" id="PF13567">
    <property type="entry name" value="DUF4131"/>
    <property type="match status" value="1"/>
</dbReference>
<dbReference type="InterPro" id="IPR036866">
    <property type="entry name" value="RibonucZ/Hydroxyglut_hydro"/>
</dbReference>
<dbReference type="EMBL" id="DMUP01000126">
    <property type="protein sequence ID" value="HAR56230.1"/>
    <property type="molecule type" value="Genomic_DNA"/>
</dbReference>
<feature type="domain" description="ComEC/Rec2-related protein" evidence="7">
    <location>
        <begin position="239"/>
        <end position="521"/>
    </location>
</feature>
<dbReference type="AlphaFoldDB" id="A0A348WNW8"/>
<keyword evidence="3 6" id="KW-0812">Transmembrane</keyword>
<evidence type="ECO:0000313" key="10">
    <source>
        <dbReference type="Proteomes" id="UP000262878"/>
    </source>
</evidence>
<dbReference type="InterPro" id="IPR052159">
    <property type="entry name" value="Competence_DNA_uptake"/>
</dbReference>
<proteinExistence type="predicted"/>
<dbReference type="Proteomes" id="UP000262878">
    <property type="component" value="Unassembled WGS sequence"/>
</dbReference>
<dbReference type="STRING" id="314276.OS145_01107"/>
<feature type="transmembrane region" description="Helical" evidence="6">
    <location>
        <begin position="53"/>
        <end position="69"/>
    </location>
</feature>
<feature type="transmembrane region" description="Helical" evidence="6">
    <location>
        <begin position="262"/>
        <end position="282"/>
    </location>
</feature>
<dbReference type="InterPro" id="IPR025405">
    <property type="entry name" value="DUF4131"/>
</dbReference>
<keyword evidence="4 6" id="KW-1133">Transmembrane helix</keyword>
<keyword evidence="5 6" id="KW-0472">Membrane</keyword>
<feature type="domain" description="DUF4131" evidence="8">
    <location>
        <begin position="53"/>
        <end position="207"/>
    </location>
</feature>
<keyword evidence="2" id="KW-1003">Cell membrane</keyword>
<dbReference type="CDD" id="cd07731">
    <property type="entry name" value="ComA-like_MBL-fold"/>
    <property type="match status" value="1"/>
</dbReference>
<evidence type="ECO:0000256" key="3">
    <source>
        <dbReference type="ARBA" id="ARBA00022692"/>
    </source>
</evidence>
<evidence type="ECO:0000259" key="8">
    <source>
        <dbReference type="Pfam" id="PF13567"/>
    </source>
</evidence>
<comment type="caution">
    <text evidence="9">The sequence shown here is derived from an EMBL/GenBank/DDBJ whole genome shotgun (WGS) entry which is preliminary data.</text>
</comment>
<evidence type="ECO:0000259" key="7">
    <source>
        <dbReference type="Pfam" id="PF03772"/>
    </source>
</evidence>
<evidence type="ECO:0000256" key="4">
    <source>
        <dbReference type="ARBA" id="ARBA00022989"/>
    </source>
</evidence>
<evidence type="ECO:0000256" key="1">
    <source>
        <dbReference type="ARBA" id="ARBA00004651"/>
    </source>
</evidence>